<dbReference type="EMBL" id="JAGQLI010000084">
    <property type="protein sequence ID" value="MCA9379110.1"/>
    <property type="molecule type" value="Genomic_DNA"/>
</dbReference>
<organism evidence="1 2">
    <name type="scientific">Candidatus Dojkabacteria bacterium</name>
    <dbReference type="NCBI Taxonomy" id="2099670"/>
    <lineage>
        <taxon>Bacteria</taxon>
        <taxon>Candidatus Dojkabacteria</taxon>
    </lineage>
</organism>
<protein>
    <submittedName>
        <fullName evidence="1">Uncharacterized protein</fullName>
    </submittedName>
</protein>
<dbReference type="Proteomes" id="UP000760819">
    <property type="component" value="Unassembled WGS sequence"/>
</dbReference>
<dbReference type="InterPro" id="IPR027417">
    <property type="entry name" value="P-loop_NTPase"/>
</dbReference>
<comment type="caution">
    <text evidence="1">The sequence shown here is derived from an EMBL/GenBank/DDBJ whole genome shotgun (WGS) entry which is preliminary data.</text>
</comment>
<evidence type="ECO:0000313" key="2">
    <source>
        <dbReference type="Proteomes" id="UP000760819"/>
    </source>
</evidence>
<dbReference type="AlphaFoldDB" id="A0A955I578"/>
<proteinExistence type="predicted"/>
<sequence>MTEQIYAIKDGRDFELPPTDTLNQLAAEINRLAPWLDIPKRIENYLRKLESISTPEKQKALVTHAICSYLQVCIDQDAAYAAQFLFPPLDPRHELAPGEELLATEVFRTEHVSRNLLLAGQLTSDLFLSPQILFISGPMFSAKSGLASLIHGNLKKAVGEDKVKAVIFAGMGESVLHSRSLRNGDIAAEELFLPGFLEYTAQLIEEEKLTPHNANTRTVLFIEEATFFTAEEADAEKVANQMQLLREAGVSVVLIGLDKNYRTQDLAVTKALQQIPGIIQVSCASFQLNIGAEGQKTVMDAQSTSRHSTYLGMYDWLFPILIPREYAVGITYSPTPMQYHPMFVLQNHDPDLYNRISSLQEEELLQNHNALAVVES</sequence>
<gene>
    <name evidence="1" type="ORF">KC640_01655</name>
</gene>
<accession>A0A955I578</accession>
<reference evidence="1" key="2">
    <citation type="journal article" date="2021" name="Microbiome">
        <title>Successional dynamics and alternative stable states in a saline activated sludge microbial community over 9 years.</title>
        <authorList>
            <person name="Wang Y."/>
            <person name="Ye J."/>
            <person name="Ju F."/>
            <person name="Liu L."/>
            <person name="Boyd J.A."/>
            <person name="Deng Y."/>
            <person name="Parks D.H."/>
            <person name="Jiang X."/>
            <person name="Yin X."/>
            <person name="Woodcroft B.J."/>
            <person name="Tyson G.W."/>
            <person name="Hugenholtz P."/>
            <person name="Polz M.F."/>
            <person name="Zhang T."/>
        </authorList>
    </citation>
    <scope>NUCLEOTIDE SEQUENCE</scope>
    <source>
        <strain evidence="1">HKST-UBA12</strain>
    </source>
</reference>
<name>A0A955I578_9BACT</name>
<dbReference type="Gene3D" id="3.40.50.300">
    <property type="entry name" value="P-loop containing nucleotide triphosphate hydrolases"/>
    <property type="match status" value="1"/>
</dbReference>
<evidence type="ECO:0000313" key="1">
    <source>
        <dbReference type="EMBL" id="MCA9379110.1"/>
    </source>
</evidence>
<reference evidence="1" key="1">
    <citation type="submission" date="2020-04" db="EMBL/GenBank/DDBJ databases">
        <authorList>
            <person name="Zhang T."/>
        </authorList>
    </citation>
    <scope>NUCLEOTIDE SEQUENCE</scope>
    <source>
        <strain evidence="1">HKST-UBA12</strain>
    </source>
</reference>